<proteinExistence type="inferred from homology"/>
<protein>
    <submittedName>
        <fullName evidence="4">Apolipoprotein L6-like</fullName>
    </submittedName>
</protein>
<dbReference type="GO" id="GO:0005576">
    <property type="term" value="C:extracellular region"/>
    <property type="evidence" value="ECO:0007669"/>
    <property type="project" value="InterPro"/>
</dbReference>
<feature type="coiled-coil region" evidence="2">
    <location>
        <begin position="119"/>
        <end position="146"/>
    </location>
</feature>
<sequence>LVQDREAEEEEADYVGATVKIITNVINTVRNARQNVRAFQKVRANPHLANATKCLLTTGRVSSRTTAQAQKAFAGTTLAMTKSARMLGGTMAAFSLGFDLAAFSKEWKHLKEGARTKFAEELRAKASELERNLTELTQRYQSLQQKVT</sequence>
<name>A0A6J3HEG5_SAPAP</name>
<evidence type="ECO:0000256" key="1">
    <source>
        <dbReference type="ARBA" id="ARBA00010090"/>
    </source>
</evidence>
<dbReference type="PANTHER" id="PTHR14096:SF7">
    <property type="entry name" value="APOLIPOPROTEIN L6"/>
    <property type="match status" value="1"/>
</dbReference>
<dbReference type="GO" id="GO:0006869">
    <property type="term" value="P:lipid transport"/>
    <property type="evidence" value="ECO:0007669"/>
    <property type="project" value="InterPro"/>
</dbReference>
<dbReference type="Pfam" id="PF05461">
    <property type="entry name" value="ApoL"/>
    <property type="match status" value="1"/>
</dbReference>
<keyword evidence="3" id="KW-1185">Reference proteome</keyword>
<evidence type="ECO:0000313" key="3">
    <source>
        <dbReference type="Proteomes" id="UP000504640"/>
    </source>
</evidence>
<evidence type="ECO:0000313" key="4">
    <source>
        <dbReference type="RefSeq" id="XP_032128124.1"/>
    </source>
</evidence>
<dbReference type="InterPro" id="IPR008405">
    <property type="entry name" value="ApoL"/>
</dbReference>
<reference evidence="4" key="1">
    <citation type="submission" date="2025-08" db="UniProtKB">
        <authorList>
            <consortium name="RefSeq"/>
        </authorList>
    </citation>
    <scope>IDENTIFICATION</scope>
    <source>
        <tissue evidence="4">Blood</tissue>
    </source>
</reference>
<dbReference type="RefSeq" id="XP_032128124.1">
    <property type="nucleotide sequence ID" value="XM_032272233.1"/>
</dbReference>
<dbReference type="GO" id="GO:0016020">
    <property type="term" value="C:membrane"/>
    <property type="evidence" value="ECO:0007669"/>
    <property type="project" value="TreeGrafter"/>
</dbReference>
<dbReference type="Proteomes" id="UP000504640">
    <property type="component" value="Unplaced"/>
</dbReference>
<dbReference type="PANTHER" id="PTHR14096">
    <property type="entry name" value="APOLIPOPROTEIN L"/>
    <property type="match status" value="1"/>
</dbReference>
<gene>
    <name evidence="4" type="primary">LOC116545736</name>
</gene>
<dbReference type="GO" id="GO:0042157">
    <property type="term" value="P:lipoprotein metabolic process"/>
    <property type="evidence" value="ECO:0007669"/>
    <property type="project" value="InterPro"/>
</dbReference>
<dbReference type="GO" id="GO:0008289">
    <property type="term" value="F:lipid binding"/>
    <property type="evidence" value="ECO:0007669"/>
    <property type="project" value="InterPro"/>
</dbReference>
<accession>A0A6J3HEG5</accession>
<dbReference type="GeneID" id="116545736"/>
<comment type="similarity">
    <text evidence="1">Belongs to the apolipoprotein L family.</text>
</comment>
<keyword evidence="2" id="KW-0175">Coiled coil</keyword>
<dbReference type="AlphaFoldDB" id="A0A6J3HEG5"/>
<organism evidence="3 4">
    <name type="scientific">Sapajus apella</name>
    <name type="common">Brown-capped capuchin</name>
    <name type="synonym">Cebus apella</name>
    <dbReference type="NCBI Taxonomy" id="9515"/>
    <lineage>
        <taxon>Eukaryota</taxon>
        <taxon>Metazoa</taxon>
        <taxon>Chordata</taxon>
        <taxon>Craniata</taxon>
        <taxon>Vertebrata</taxon>
        <taxon>Euteleostomi</taxon>
        <taxon>Mammalia</taxon>
        <taxon>Eutheria</taxon>
        <taxon>Euarchontoglires</taxon>
        <taxon>Primates</taxon>
        <taxon>Haplorrhini</taxon>
        <taxon>Platyrrhini</taxon>
        <taxon>Cebidae</taxon>
        <taxon>Cebinae</taxon>
        <taxon>Sapajus</taxon>
    </lineage>
</organism>
<evidence type="ECO:0000256" key="2">
    <source>
        <dbReference type="SAM" id="Coils"/>
    </source>
</evidence>
<feature type="non-terminal residue" evidence="4">
    <location>
        <position position="1"/>
    </location>
</feature>